<evidence type="ECO:0000256" key="1">
    <source>
        <dbReference type="SAM" id="MobiDB-lite"/>
    </source>
</evidence>
<name>A0A2P6QQA3_ROSCH</name>
<protein>
    <submittedName>
        <fullName evidence="2">Uncharacterized protein</fullName>
    </submittedName>
</protein>
<evidence type="ECO:0000313" key="3">
    <source>
        <dbReference type="Proteomes" id="UP000238479"/>
    </source>
</evidence>
<accession>A0A2P6QQA3</accession>
<dbReference type="AlphaFoldDB" id="A0A2P6QQA3"/>
<gene>
    <name evidence="2" type="ORF">RchiOBHm_Chr4g0390731</name>
</gene>
<feature type="compositionally biased region" description="Polar residues" evidence="1">
    <location>
        <begin position="28"/>
        <end position="37"/>
    </location>
</feature>
<proteinExistence type="predicted"/>
<sequence length="85" mass="9295">MKEPPLSRRPLSNPNPNPPPPMASSPNHTLNGDSNTHASKKPKLSFITSSKIAAEFSHHDPNVARINNDSFGSCPDSIIQAHRCW</sequence>
<dbReference type="Gramene" id="PRQ36369">
    <property type="protein sequence ID" value="PRQ36369"/>
    <property type="gene ID" value="RchiOBHm_Chr4g0390731"/>
</dbReference>
<feature type="compositionally biased region" description="Pro residues" evidence="1">
    <location>
        <begin position="13"/>
        <end position="23"/>
    </location>
</feature>
<dbReference type="Proteomes" id="UP000238479">
    <property type="component" value="Chromosome 4"/>
</dbReference>
<keyword evidence="3" id="KW-1185">Reference proteome</keyword>
<feature type="region of interest" description="Disordered" evidence="1">
    <location>
        <begin position="1"/>
        <end position="44"/>
    </location>
</feature>
<evidence type="ECO:0000313" key="2">
    <source>
        <dbReference type="EMBL" id="PRQ36369.1"/>
    </source>
</evidence>
<dbReference type="EMBL" id="PDCK01000042">
    <property type="protein sequence ID" value="PRQ36369.1"/>
    <property type="molecule type" value="Genomic_DNA"/>
</dbReference>
<organism evidence="2 3">
    <name type="scientific">Rosa chinensis</name>
    <name type="common">China rose</name>
    <dbReference type="NCBI Taxonomy" id="74649"/>
    <lineage>
        <taxon>Eukaryota</taxon>
        <taxon>Viridiplantae</taxon>
        <taxon>Streptophyta</taxon>
        <taxon>Embryophyta</taxon>
        <taxon>Tracheophyta</taxon>
        <taxon>Spermatophyta</taxon>
        <taxon>Magnoliopsida</taxon>
        <taxon>eudicotyledons</taxon>
        <taxon>Gunneridae</taxon>
        <taxon>Pentapetalae</taxon>
        <taxon>rosids</taxon>
        <taxon>fabids</taxon>
        <taxon>Rosales</taxon>
        <taxon>Rosaceae</taxon>
        <taxon>Rosoideae</taxon>
        <taxon>Rosoideae incertae sedis</taxon>
        <taxon>Rosa</taxon>
    </lineage>
</organism>
<comment type="caution">
    <text evidence="2">The sequence shown here is derived from an EMBL/GenBank/DDBJ whole genome shotgun (WGS) entry which is preliminary data.</text>
</comment>
<dbReference type="STRING" id="74649.A0A2P6QQA3"/>
<reference evidence="2 3" key="1">
    <citation type="journal article" date="2018" name="Nat. Genet.">
        <title>The Rosa genome provides new insights in the design of modern roses.</title>
        <authorList>
            <person name="Bendahmane M."/>
        </authorList>
    </citation>
    <scope>NUCLEOTIDE SEQUENCE [LARGE SCALE GENOMIC DNA]</scope>
    <source>
        <strain evidence="3">cv. Old Blush</strain>
    </source>
</reference>